<dbReference type="EMBL" id="DF196790">
    <property type="protein sequence ID" value="GAC77067.1"/>
    <property type="molecule type" value="Genomic_DNA"/>
</dbReference>
<dbReference type="Proteomes" id="UP000011976">
    <property type="component" value="Unassembled WGS sequence"/>
</dbReference>
<dbReference type="OrthoDB" id="2554732at2759"/>
<feature type="compositionally biased region" description="Low complexity" evidence="1">
    <location>
        <begin position="585"/>
        <end position="601"/>
    </location>
</feature>
<sequence>MPSHSSSHPHARHASPSTSSSVKPTGWIRSSSATAGSATKPRVGVLSDRTNLPSSSHTPLKSLQKPPTKTLVASRLAGQTRTPAPSNSTKQQTLSRFFAPNTAPAGPSKSTTHAQTSSPSLDRPRLSSSDTRGAASRLRIPPPEPRSANNDTFNDAFNDDDLEARAACLLRGRFGSVSRSLSTSTSSTPPATVSPPTPPSDEPPRSPRVQTRSRVEHVRPPRSMLPPAEPRTPPRKRPQPNPPSSPFQPTLMAESLSNFTPPAWAKSIDRKLALFQRMAGIQDDVVREQERRQMENELDRAHQRMQGSSPAAAKSKRPPTSRQRTSLAEKAEAAPTGRASVRTEQMPETLLRSPVTNRRIYALETQLVPVKRAALQPASRADKNASEVVQNQPLCARTDPFVAESADATQDESETLPLAWPAEGDDETQPLAWDDADEEAAQIPTEAVQLSNPIGSAGEVPTSDDDDFLTEPGVALEAAHDITPVSKRRRVDTQRMAKPSPVSLTSASGAGRFDSVVAALRRQERRQNSGMQLSLDRYVTKPTLKLDSDDDLDVLSDDEAGDETQPLEWTTPVKRPTLQLASSPAAATQLSTSSGASASASEISLPSQTALNDADTQTRTFFERL</sequence>
<feature type="compositionally biased region" description="Pro residues" evidence="1">
    <location>
        <begin position="192"/>
        <end position="201"/>
    </location>
</feature>
<evidence type="ECO:0000313" key="2">
    <source>
        <dbReference type="EMBL" id="GAC77067.1"/>
    </source>
</evidence>
<feature type="compositionally biased region" description="Acidic residues" evidence="1">
    <location>
        <begin position="548"/>
        <end position="562"/>
    </location>
</feature>
<reference evidence="3" key="1">
    <citation type="journal article" date="2013" name="Genome Announc.">
        <title>Genome sequence of the basidiomycetous yeast Pseudozyma antarctica T-34, a producer of the glycolipid biosurfactants mannosylerythritol lipids.</title>
        <authorList>
            <person name="Morita T."/>
            <person name="Koike H."/>
            <person name="Koyama Y."/>
            <person name="Hagiwara H."/>
            <person name="Ito E."/>
            <person name="Fukuoka T."/>
            <person name="Imura T."/>
            <person name="Machida M."/>
            <person name="Kitamoto D."/>
        </authorList>
    </citation>
    <scope>NUCLEOTIDE SEQUENCE [LARGE SCALE GENOMIC DNA]</scope>
    <source>
        <strain evidence="3">T-34</strain>
    </source>
</reference>
<gene>
    <name evidence="2" type="ORF">PANT_24d00028</name>
</gene>
<feature type="compositionally biased region" description="Polar residues" evidence="1">
    <location>
        <begin position="48"/>
        <end position="67"/>
    </location>
</feature>
<name>M9MIK9_PSEA3</name>
<proteinExistence type="predicted"/>
<dbReference type="AlphaFoldDB" id="M9MIK9"/>
<evidence type="ECO:0000313" key="3">
    <source>
        <dbReference type="Proteomes" id="UP000011976"/>
    </source>
</evidence>
<feature type="compositionally biased region" description="Polar residues" evidence="1">
    <location>
        <begin position="602"/>
        <end position="625"/>
    </location>
</feature>
<feature type="region of interest" description="Disordered" evidence="1">
    <location>
        <begin position="1"/>
        <end position="157"/>
    </location>
</feature>
<organism evidence="2 3">
    <name type="scientific">Pseudozyma antarctica (strain T-34)</name>
    <name type="common">Yeast</name>
    <name type="synonym">Candida antarctica</name>
    <dbReference type="NCBI Taxonomy" id="1151754"/>
    <lineage>
        <taxon>Eukaryota</taxon>
        <taxon>Fungi</taxon>
        <taxon>Dikarya</taxon>
        <taxon>Basidiomycota</taxon>
        <taxon>Ustilaginomycotina</taxon>
        <taxon>Ustilaginomycetes</taxon>
        <taxon>Ustilaginales</taxon>
        <taxon>Ustilaginaceae</taxon>
        <taxon>Moesziomyces</taxon>
    </lineage>
</organism>
<feature type="compositionally biased region" description="Polar residues" evidence="1">
    <location>
        <begin position="28"/>
        <end position="37"/>
    </location>
</feature>
<feature type="compositionally biased region" description="Basic and acidic residues" evidence="1">
    <location>
        <begin position="286"/>
        <end position="302"/>
    </location>
</feature>
<feature type="compositionally biased region" description="Low complexity" evidence="1">
    <location>
        <begin position="116"/>
        <end position="131"/>
    </location>
</feature>
<feature type="region of interest" description="Disordered" evidence="1">
    <location>
        <begin position="487"/>
        <end position="508"/>
    </location>
</feature>
<feature type="region of interest" description="Disordered" evidence="1">
    <location>
        <begin position="405"/>
        <end position="430"/>
    </location>
</feature>
<accession>M9MIK9</accession>
<evidence type="ECO:0000256" key="1">
    <source>
        <dbReference type="SAM" id="MobiDB-lite"/>
    </source>
</evidence>
<feature type="region of interest" description="Disordered" evidence="1">
    <location>
        <begin position="173"/>
        <end position="255"/>
    </location>
</feature>
<feature type="region of interest" description="Disordered" evidence="1">
    <location>
        <begin position="547"/>
        <end position="625"/>
    </location>
</feature>
<feature type="region of interest" description="Disordered" evidence="1">
    <location>
        <begin position="286"/>
        <end position="352"/>
    </location>
</feature>
<feature type="compositionally biased region" description="Low complexity" evidence="1">
    <location>
        <begin position="176"/>
        <end position="191"/>
    </location>
</feature>
<protein>
    <submittedName>
        <fullName evidence="2">Uncharacterized protein</fullName>
    </submittedName>
</protein>
<feature type="compositionally biased region" description="Polar residues" evidence="1">
    <location>
        <begin position="77"/>
        <end position="95"/>
    </location>
</feature>